<name>A0A2U1F9X2_9PSEU</name>
<sequence length="201" mass="21842">MITVRTRTRAAVVTAVLLVLALLGAALWWAAAERGFTARDLWEVVDPPPEPCSQDDPTTSGCLTPTALRLHDAAVARFGEPGRGAPIRSITCWSEHAWNPSSDHPVGRACDFFPAASGTFPTGDDLAAGWAVAQWLRDNARELDVRYVIWQGRIWVRGSSDAGNGWGRPYRGGGVYDPQDATGGHYDHVHVSVSERSRARP</sequence>
<dbReference type="EMBL" id="QEKW01000007">
    <property type="protein sequence ID" value="PVZ08981.1"/>
    <property type="molecule type" value="Genomic_DNA"/>
</dbReference>
<keyword evidence="3" id="KW-1185">Reference proteome</keyword>
<feature type="domain" description="ARB-07466-like C-terminal" evidence="1">
    <location>
        <begin position="60"/>
        <end position="174"/>
    </location>
</feature>
<comment type="caution">
    <text evidence="2">The sequence shown here is derived from an EMBL/GenBank/DDBJ whole genome shotgun (WGS) entry which is preliminary data.</text>
</comment>
<dbReference type="Pfam" id="PF26571">
    <property type="entry name" value="VldE"/>
    <property type="match status" value="1"/>
</dbReference>
<proteinExistence type="predicted"/>
<reference evidence="2 3" key="1">
    <citation type="submission" date="2018-04" db="EMBL/GenBank/DDBJ databases">
        <title>Genomic Encyclopedia of Type Strains, Phase IV (KMG-IV): sequencing the most valuable type-strain genomes for metagenomic binning, comparative biology and taxonomic classification.</title>
        <authorList>
            <person name="Goeker M."/>
        </authorList>
    </citation>
    <scope>NUCLEOTIDE SEQUENCE [LARGE SCALE GENOMIC DNA]</scope>
    <source>
        <strain evidence="2 3">DSM 45771</strain>
    </source>
</reference>
<dbReference type="InterPro" id="IPR058593">
    <property type="entry name" value="ARB_07466-like_C"/>
</dbReference>
<accession>A0A2U1F9X2</accession>
<dbReference type="Proteomes" id="UP000245639">
    <property type="component" value="Unassembled WGS sequence"/>
</dbReference>
<evidence type="ECO:0000313" key="3">
    <source>
        <dbReference type="Proteomes" id="UP000245639"/>
    </source>
</evidence>
<protein>
    <recommendedName>
        <fullName evidence="1">ARB-07466-like C-terminal domain-containing protein</fullName>
    </recommendedName>
</protein>
<evidence type="ECO:0000313" key="2">
    <source>
        <dbReference type="EMBL" id="PVZ08981.1"/>
    </source>
</evidence>
<dbReference type="AlphaFoldDB" id="A0A2U1F9X2"/>
<evidence type="ECO:0000259" key="1">
    <source>
        <dbReference type="Pfam" id="PF26571"/>
    </source>
</evidence>
<organism evidence="2 3">
    <name type="scientific">Actinomycetospora cinnamomea</name>
    <dbReference type="NCBI Taxonomy" id="663609"/>
    <lineage>
        <taxon>Bacteria</taxon>
        <taxon>Bacillati</taxon>
        <taxon>Actinomycetota</taxon>
        <taxon>Actinomycetes</taxon>
        <taxon>Pseudonocardiales</taxon>
        <taxon>Pseudonocardiaceae</taxon>
        <taxon>Actinomycetospora</taxon>
    </lineage>
</organism>
<gene>
    <name evidence="2" type="ORF">C8D89_107143</name>
</gene>